<feature type="compositionally biased region" description="Low complexity" evidence="1">
    <location>
        <begin position="93"/>
        <end position="104"/>
    </location>
</feature>
<evidence type="ECO:0000313" key="3">
    <source>
        <dbReference type="Proteomes" id="UP000299102"/>
    </source>
</evidence>
<protein>
    <submittedName>
        <fullName evidence="2">Uncharacterized protein</fullName>
    </submittedName>
</protein>
<proteinExistence type="predicted"/>
<accession>A0A4C1V976</accession>
<evidence type="ECO:0000256" key="1">
    <source>
        <dbReference type="SAM" id="MobiDB-lite"/>
    </source>
</evidence>
<comment type="caution">
    <text evidence="2">The sequence shown here is derived from an EMBL/GenBank/DDBJ whole genome shotgun (WGS) entry which is preliminary data.</text>
</comment>
<gene>
    <name evidence="2" type="ORF">EVAR_18331_1</name>
</gene>
<evidence type="ECO:0000313" key="2">
    <source>
        <dbReference type="EMBL" id="GBP35206.1"/>
    </source>
</evidence>
<sequence>MKISSQHRIGEEDLIFGHRIGDRSRESDGNYFNNKADQVLADLGHGGFYTTVQYDFIWEDKKIEAVHPVKGFSTKHRNRIKIRPIRRDPPNLAPAEPENAAGAPSGVERRGRR</sequence>
<dbReference type="AlphaFoldDB" id="A0A4C1V976"/>
<feature type="region of interest" description="Disordered" evidence="1">
    <location>
        <begin position="77"/>
        <end position="113"/>
    </location>
</feature>
<name>A0A4C1V976_EUMVA</name>
<dbReference type="Proteomes" id="UP000299102">
    <property type="component" value="Unassembled WGS sequence"/>
</dbReference>
<organism evidence="2 3">
    <name type="scientific">Eumeta variegata</name>
    <name type="common">Bagworm moth</name>
    <name type="synonym">Eumeta japonica</name>
    <dbReference type="NCBI Taxonomy" id="151549"/>
    <lineage>
        <taxon>Eukaryota</taxon>
        <taxon>Metazoa</taxon>
        <taxon>Ecdysozoa</taxon>
        <taxon>Arthropoda</taxon>
        <taxon>Hexapoda</taxon>
        <taxon>Insecta</taxon>
        <taxon>Pterygota</taxon>
        <taxon>Neoptera</taxon>
        <taxon>Endopterygota</taxon>
        <taxon>Lepidoptera</taxon>
        <taxon>Glossata</taxon>
        <taxon>Ditrysia</taxon>
        <taxon>Tineoidea</taxon>
        <taxon>Psychidae</taxon>
        <taxon>Oiketicinae</taxon>
        <taxon>Eumeta</taxon>
    </lineage>
</organism>
<dbReference type="EMBL" id="BGZK01000300">
    <property type="protein sequence ID" value="GBP35206.1"/>
    <property type="molecule type" value="Genomic_DNA"/>
</dbReference>
<reference evidence="2 3" key="1">
    <citation type="journal article" date="2019" name="Commun. Biol.">
        <title>The bagworm genome reveals a unique fibroin gene that provides high tensile strength.</title>
        <authorList>
            <person name="Kono N."/>
            <person name="Nakamura H."/>
            <person name="Ohtoshi R."/>
            <person name="Tomita M."/>
            <person name="Numata K."/>
            <person name="Arakawa K."/>
        </authorList>
    </citation>
    <scope>NUCLEOTIDE SEQUENCE [LARGE SCALE GENOMIC DNA]</scope>
</reference>
<keyword evidence="3" id="KW-1185">Reference proteome</keyword>